<feature type="non-terminal residue" evidence="2">
    <location>
        <position position="1"/>
    </location>
</feature>
<evidence type="ECO:0000313" key="2">
    <source>
        <dbReference type="EMBL" id="GAG75391.1"/>
    </source>
</evidence>
<gene>
    <name evidence="2" type="ORF">S01H4_32769</name>
</gene>
<name>X1BTB7_9ZZZZ</name>
<dbReference type="PANTHER" id="PTHR43751">
    <property type="entry name" value="SULFATASE"/>
    <property type="match status" value="1"/>
</dbReference>
<protein>
    <recommendedName>
        <fullName evidence="1">N-sulphoglucosamine sulphohydrolase C-terminal domain-containing protein</fullName>
    </recommendedName>
</protein>
<accession>X1BTB7</accession>
<dbReference type="InterPro" id="IPR017850">
    <property type="entry name" value="Alkaline_phosphatase_core_sf"/>
</dbReference>
<proteinExistence type="predicted"/>
<sequence>IANNTLIMFTSDNGPHQEGGHDPAYFNSNGSQRGFKRDLYEGGIHVPMIAAWPGHISAGTQTDHLSAFWDVLPTVAELVGQPVPDTIDGVSFVPTLLGKQGQEEHEYLYWEFHEKKGRVALRQGQWKAVRYNVAVDPDSPLELFDLSTDPGETVNVADQHPEVVTKMNSQIKSARTASKLPKFNFPLVRKGGSHGGVRKK</sequence>
<organism evidence="2">
    <name type="scientific">marine sediment metagenome</name>
    <dbReference type="NCBI Taxonomy" id="412755"/>
    <lineage>
        <taxon>unclassified sequences</taxon>
        <taxon>metagenomes</taxon>
        <taxon>ecological metagenomes</taxon>
    </lineage>
</organism>
<comment type="caution">
    <text evidence="2">The sequence shown here is derived from an EMBL/GenBank/DDBJ whole genome shotgun (WGS) entry which is preliminary data.</text>
</comment>
<evidence type="ECO:0000259" key="1">
    <source>
        <dbReference type="Pfam" id="PF16347"/>
    </source>
</evidence>
<feature type="domain" description="N-sulphoglucosamine sulphohydrolase C-terminal" evidence="1">
    <location>
        <begin position="36"/>
        <end position="175"/>
    </location>
</feature>
<dbReference type="PANTHER" id="PTHR43751:SF3">
    <property type="entry name" value="SULFATASE N-TERMINAL DOMAIN-CONTAINING PROTEIN"/>
    <property type="match status" value="1"/>
</dbReference>
<dbReference type="InterPro" id="IPR052701">
    <property type="entry name" value="GAG_Ulvan_Degrading_Sulfatases"/>
</dbReference>
<dbReference type="AlphaFoldDB" id="X1BTB7"/>
<dbReference type="InterPro" id="IPR032506">
    <property type="entry name" value="SGSH_C"/>
</dbReference>
<dbReference type="Pfam" id="PF16347">
    <property type="entry name" value="SGSH_C"/>
    <property type="match status" value="1"/>
</dbReference>
<dbReference type="EMBL" id="BART01017173">
    <property type="protein sequence ID" value="GAG75391.1"/>
    <property type="molecule type" value="Genomic_DNA"/>
</dbReference>
<dbReference type="Gene3D" id="3.40.720.10">
    <property type="entry name" value="Alkaline Phosphatase, subunit A"/>
    <property type="match status" value="1"/>
</dbReference>
<reference evidence="2" key="1">
    <citation type="journal article" date="2014" name="Front. Microbiol.">
        <title>High frequency of phylogenetically diverse reductive dehalogenase-homologous genes in deep subseafloor sedimentary metagenomes.</title>
        <authorList>
            <person name="Kawai M."/>
            <person name="Futagami T."/>
            <person name="Toyoda A."/>
            <person name="Takaki Y."/>
            <person name="Nishi S."/>
            <person name="Hori S."/>
            <person name="Arai W."/>
            <person name="Tsubouchi T."/>
            <person name="Morono Y."/>
            <person name="Uchiyama I."/>
            <person name="Ito T."/>
            <person name="Fujiyama A."/>
            <person name="Inagaki F."/>
            <person name="Takami H."/>
        </authorList>
    </citation>
    <scope>NUCLEOTIDE SEQUENCE</scope>
    <source>
        <strain evidence="2">Expedition CK06-06</strain>
    </source>
</reference>
<dbReference type="Gene3D" id="3.30.1120.10">
    <property type="match status" value="1"/>
</dbReference>
<dbReference type="SUPFAM" id="SSF53649">
    <property type="entry name" value="Alkaline phosphatase-like"/>
    <property type="match status" value="1"/>
</dbReference>